<dbReference type="EMBL" id="ABDC03023660">
    <property type="status" value="NOT_ANNOTATED_CDS"/>
    <property type="molecule type" value="Genomic_DNA"/>
</dbReference>
<evidence type="ECO:0000313" key="2">
    <source>
        <dbReference type="Ensembl" id="ENSMICP00000040701.1"/>
    </source>
</evidence>
<proteinExistence type="predicted"/>
<reference evidence="2" key="1">
    <citation type="submission" date="2016-12" db="EMBL/GenBank/DDBJ databases">
        <title>Mouse lemur reference genome and diversity panel.</title>
        <authorList>
            <person name="Harris R."/>
            <person name="Larsen P."/>
            <person name="Liu Y."/>
            <person name="Hughes D.S."/>
            <person name="Murali S."/>
            <person name="Raveendran M."/>
            <person name="Korchina V."/>
            <person name="Wang M."/>
            <person name="Jhangiani S."/>
            <person name="Bandaranaike D."/>
            <person name="Bellair M."/>
            <person name="Blankenburg K."/>
            <person name="Chao H."/>
            <person name="Dahdouli M."/>
            <person name="Dinh H."/>
            <person name="Doddapaneni H."/>
            <person name="English A."/>
            <person name="Firestine M."/>
            <person name="Gnanaolivu R."/>
            <person name="Gross S."/>
            <person name="Hernandez B."/>
            <person name="Javaid M."/>
            <person name="Jayaseelan J."/>
            <person name="Jones J."/>
            <person name="Khan Z."/>
            <person name="Kovar C."/>
            <person name="Kurapati P."/>
            <person name="Le B."/>
            <person name="Lee S."/>
            <person name="Li M."/>
            <person name="Mathew T."/>
            <person name="Narasimhan A."/>
            <person name="Ngo D."/>
            <person name="Nguyen L."/>
            <person name="Okwuonu G."/>
            <person name="Ongeri F."/>
            <person name="Osuji N."/>
            <person name="Pu L.-L."/>
            <person name="Puazo M."/>
            <person name="Quiroz J."/>
            <person name="Raj R."/>
            <person name="Rajbhandari K."/>
            <person name="Reid J.G."/>
            <person name="Santibanez J."/>
            <person name="Sexton D."/>
            <person name="Skinner E."/>
            <person name="Vee V."/>
            <person name="Weissenberger G."/>
            <person name="Wu Y."/>
            <person name="Xin Y."/>
            <person name="Han Y."/>
            <person name="Campbell C."/>
            <person name="Brown A."/>
            <person name="Sullivan B."/>
            <person name="Shelton J."/>
            <person name="Brown S."/>
            <person name="Dudchenko O."/>
            <person name="Machol I."/>
            <person name="Durand N."/>
            <person name="Shamim M."/>
            <person name="Lieberman A."/>
            <person name="Muzny D.M."/>
            <person name="Richards S."/>
            <person name="Yoder A."/>
            <person name="Worley K.C."/>
            <person name="Rogers J."/>
            <person name="Gibbs R.A."/>
        </authorList>
    </citation>
    <scope>NUCLEOTIDE SEQUENCE [LARGE SCALE GENOMIC DNA]</scope>
</reference>
<dbReference type="Ensembl" id="ENSMICT00000063715.1">
    <property type="protein sequence ID" value="ENSMICP00000040701.1"/>
    <property type="gene ID" value="ENSMICG00000044327.1"/>
</dbReference>
<keyword evidence="3" id="KW-1185">Reference proteome</keyword>
<reference evidence="2" key="3">
    <citation type="submission" date="2025-09" db="UniProtKB">
        <authorList>
            <consortium name="Ensembl"/>
        </authorList>
    </citation>
    <scope>IDENTIFICATION</scope>
</reference>
<gene>
    <name evidence="2" type="primary">LOC105877151</name>
</gene>
<evidence type="ECO:0000313" key="3">
    <source>
        <dbReference type="Proteomes" id="UP000694394"/>
    </source>
</evidence>
<name>A0A8C5XSE7_MICMU</name>
<organism evidence="2 3">
    <name type="scientific">Microcebus murinus</name>
    <name type="common">Gray mouse lemur</name>
    <name type="synonym">Lemur murinus</name>
    <dbReference type="NCBI Taxonomy" id="30608"/>
    <lineage>
        <taxon>Eukaryota</taxon>
        <taxon>Metazoa</taxon>
        <taxon>Chordata</taxon>
        <taxon>Craniata</taxon>
        <taxon>Vertebrata</taxon>
        <taxon>Euteleostomi</taxon>
        <taxon>Mammalia</taxon>
        <taxon>Eutheria</taxon>
        <taxon>Euarchontoglires</taxon>
        <taxon>Primates</taxon>
        <taxon>Strepsirrhini</taxon>
        <taxon>Lemuriformes</taxon>
        <taxon>Cheirogaleidae</taxon>
        <taxon>Microcebus</taxon>
    </lineage>
</organism>
<dbReference type="AlphaFoldDB" id="A0A8C5XSE7"/>
<feature type="region of interest" description="Disordered" evidence="1">
    <location>
        <begin position="86"/>
        <end position="129"/>
    </location>
</feature>
<accession>A0A8C5XSE7</accession>
<dbReference type="Proteomes" id="UP000694394">
    <property type="component" value="Chromosome 20"/>
</dbReference>
<dbReference type="InterPro" id="IPR009003">
    <property type="entry name" value="Peptidase_S1_PA"/>
</dbReference>
<protein>
    <submittedName>
        <fullName evidence="2">Uncharacterized protein</fullName>
    </submittedName>
</protein>
<dbReference type="Gene3D" id="2.40.10.10">
    <property type="entry name" value="Trypsin-like serine proteases"/>
    <property type="match status" value="1"/>
</dbReference>
<evidence type="ECO:0000256" key="1">
    <source>
        <dbReference type="SAM" id="MobiDB-lite"/>
    </source>
</evidence>
<reference evidence="2" key="2">
    <citation type="submission" date="2025-08" db="UniProtKB">
        <authorList>
            <consortium name="Ensembl"/>
        </authorList>
    </citation>
    <scope>IDENTIFICATION</scope>
</reference>
<dbReference type="InterPro" id="IPR043504">
    <property type="entry name" value="Peptidase_S1_PA_chymotrypsin"/>
</dbReference>
<dbReference type="SUPFAM" id="SSF50494">
    <property type="entry name" value="Trypsin-like serine proteases"/>
    <property type="match status" value="1"/>
</dbReference>
<dbReference type="GeneTree" id="ENSGT00940000164622"/>
<sequence>MAAGNVTVVMGANKFSDFHLERKQVQRIEEERAWDRCWMAEWVKGSGHGRHGGFNMHLEKLRVVLISRKKCIKRVNELSRNMLCAWQEPGTNGPRVSPGGGPQGTAGRPWSVLPTEPRDSSKWASSAGA</sequence>